<evidence type="ECO:0000259" key="8">
    <source>
        <dbReference type="PROSITE" id="PS50111"/>
    </source>
</evidence>
<dbReference type="PROSITE" id="PS50111">
    <property type="entry name" value="CHEMOTAXIS_TRANSDUC_2"/>
    <property type="match status" value="1"/>
</dbReference>
<feature type="transmembrane region" description="Helical" evidence="7">
    <location>
        <begin position="188"/>
        <end position="211"/>
    </location>
</feature>
<evidence type="ECO:0000256" key="4">
    <source>
        <dbReference type="PROSITE-ProRule" id="PRU00284"/>
    </source>
</evidence>
<feature type="domain" description="Methyl-accepting transducer" evidence="8">
    <location>
        <begin position="269"/>
        <end position="498"/>
    </location>
</feature>
<dbReference type="InterPro" id="IPR004089">
    <property type="entry name" value="MCPsignal_dom"/>
</dbReference>
<evidence type="ECO:0000256" key="6">
    <source>
        <dbReference type="SAM" id="MobiDB-lite"/>
    </source>
</evidence>
<dbReference type="InterPro" id="IPR004090">
    <property type="entry name" value="Chemotax_Me-accpt_rcpt"/>
</dbReference>
<dbReference type="PANTHER" id="PTHR43531:SF14">
    <property type="entry name" value="METHYL-ACCEPTING CHEMOTAXIS PROTEIN I-RELATED"/>
    <property type="match status" value="1"/>
</dbReference>
<organism evidence="10 11">
    <name type="scientific">Simplicispira metamorpha</name>
    <dbReference type="NCBI Taxonomy" id="80881"/>
    <lineage>
        <taxon>Bacteria</taxon>
        <taxon>Pseudomonadati</taxon>
        <taxon>Pseudomonadota</taxon>
        <taxon>Betaproteobacteria</taxon>
        <taxon>Burkholderiales</taxon>
        <taxon>Comamonadaceae</taxon>
        <taxon>Simplicispira</taxon>
    </lineage>
</organism>
<dbReference type="PROSITE" id="PS50885">
    <property type="entry name" value="HAMP"/>
    <property type="match status" value="1"/>
</dbReference>
<sequence>MKLDNMRVSHKLWGTILGLLGLILAVAAFTQYHSSAAMSRAFEDIARYENAITQATRWQGLTEVVMERTVAAINVQSAEAYKFLTQKSAADSAKINEIQAKAVENARTDAEKQALENVSKARTHARTFLAKVPELKEAGDYAATFAFTQNEFTPAAAGLLDALVAFVKVQEAQRDAAIAVAHEARRNAVVVGLVSAAAVLLVAILMAMALVRSIMQPLNRAVDAAKAISAGDLTQTLEGGRQDEFGDLLKAFDQMSQRLRALVSEVRTGVESVSSASSQIATGNQDLSARTEQTAANLEETAASMEELTATVTQAAETARQANQLAGTAAQAAERGGEVVGQVVASMQQITDSSRKIADIIGVIDGIAFQTNILALNAAVEAARAGEQGRGFAVVASEVRSLAGRSADAAKEIKALIGASVQNVESGSQQVAQAGQSMQEIVSGVRRVSDLIGEITASSTEQRDGISQVNQAVTNLDQMTQQNAALVEQSAAAASAMHSQARRLAEVVGQFNVGGASAGMVARSVGASPARPAYKSAAVPAPAPAPAPKAGVAKAVAAPRRAPPAPGASAPSTAPRIAPAPRSTPGNEDDWESF</sequence>
<evidence type="ECO:0000313" key="10">
    <source>
        <dbReference type="EMBL" id="TCP19632.1"/>
    </source>
</evidence>
<dbReference type="OrthoDB" id="8724552at2"/>
<keyword evidence="7" id="KW-1133">Transmembrane helix</keyword>
<keyword evidence="7" id="KW-0472">Membrane</keyword>
<feature type="compositionally biased region" description="Low complexity" evidence="6">
    <location>
        <begin position="548"/>
        <end position="560"/>
    </location>
</feature>
<gene>
    <name evidence="10" type="ORF">EV674_10491</name>
</gene>
<dbReference type="GO" id="GO:0005886">
    <property type="term" value="C:plasma membrane"/>
    <property type="evidence" value="ECO:0007669"/>
    <property type="project" value="TreeGrafter"/>
</dbReference>
<dbReference type="PRINTS" id="PR00260">
    <property type="entry name" value="CHEMTRNSDUCR"/>
</dbReference>
<dbReference type="PANTHER" id="PTHR43531">
    <property type="entry name" value="PROTEIN ICFG"/>
    <property type="match status" value="1"/>
</dbReference>
<dbReference type="SMART" id="SM00283">
    <property type="entry name" value="MA"/>
    <property type="match status" value="1"/>
</dbReference>
<evidence type="ECO:0000313" key="11">
    <source>
        <dbReference type="Proteomes" id="UP000295182"/>
    </source>
</evidence>
<protein>
    <submittedName>
        <fullName evidence="10">Methyl-accepting chemotaxis protein</fullName>
    </submittedName>
</protein>
<keyword evidence="11" id="KW-1185">Reference proteome</keyword>
<name>A0A4R2NES9_9BURK</name>
<proteinExistence type="inferred from homology"/>
<dbReference type="SMART" id="SM00304">
    <property type="entry name" value="HAMP"/>
    <property type="match status" value="1"/>
</dbReference>
<dbReference type="CDD" id="cd19411">
    <property type="entry name" value="MCP2201-like_sensor"/>
    <property type="match status" value="1"/>
</dbReference>
<keyword evidence="2" id="KW-0488">Methylation</keyword>
<reference evidence="10 11" key="1">
    <citation type="submission" date="2019-03" db="EMBL/GenBank/DDBJ databases">
        <title>Genomic Encyclopedia of Type Strains, Phase IV (KMG-IV): sequencing the most valuable type-strain genomes for metagenomic binning, comparative biology and taxonomic classification.</title>
        <authorList>
            <person name="Goeker M."/>
        </authorList>
    </citation>
    <scope>NUCLEOTIDE SEQUENCE [LARGE SCALE GENOMIC DNA]</scope>
    <source>
        <strain evidence="10 11">DSM 1837</strain>
    </source>
</reference>
<comment type="caution">
    <text evidence="10">The sequence shown here is derived from an EMBL/GenBank/DDBJ whole genome shotgun (WGS) entry which is preliminary data.</text>
</comment>
<evidence type="ECO:0000256" key="7">
    <source>
        <dbReference type="SAM" id="Phobius"/>
    </source>
</evidence>
<evidence type="ECO:0000259" key="9">
    <source>
        <dbReference type="PROSITE" id="PS50885"/>
    </source>
</evidence>
<evidence type="ECO:0000256" key="1">
    <source>
        <dbReference type="ARBA" id="ARBA00004370"/>
    </source>
</evidence>
<dbReference type="AlphaFoldDB" id="A0A4R2NES9"/>
<dbReference type="GO" id="GO:0006935">
    <property type="term" value="P:chemotaxis"/>
    <property type="evidence" value="ECO:0007669"/>
    <property type="project" value="InterPro"/>
</dbReference>
<dbReference type="InterPro" id="IPR047347">
    <property type="entry name" value="YvaQ-like_sensor"/>
</dbReference>
<dbReference type="CDD" id="cd11386">
    <property type="entry name" value="MCP_signal"/>
    <property type="match status" value="1"/>
</dbReference>
<evidence type="ECO:0000256" key="5">
    <source>
        <dbReference type="SAM" id="Coils"/>
    </source>
</evidence>
<feature type="coiled-coil region" evidence="5">
    <location>
        <begin position="288"/>
        <end position="325"/>
    </location>
</feature>
<dbReference type="GO" id="GO:0007165">
    <property type="term" value="P:signal transduction"/>
    <property type="evidence" value="ECO:0007669"/>
    <property type="project" value="UniProtKB-KW"/>
</dbReference>
<evidence type="ECO:0000256" key="3">
    <source>
        <dbReference type="ARBA" id="ARBA00029447"/>
    </source>
</evidence>
<dbReference type="InterPro" id="IPR003660">
    <property type="entry name" value="HAMP_dom"/>
</dbReference>
<dbReference type="RefSeq" id="WP_119011987.1">
    <property type="nucleotide sequence ID" value="NZ_QXNC01000002.1"/>
</dbReference>
<feature type="compositionally biased region" description="Low complexity" evidence="6">
    <location>
        <begin position="567"/>
        <end position="576"/>
    </location>
</feature>
<dbReference type="Proteomes" id="UP000295182">
    <property type="component" value="Unassembled WGS sequence"/>
</dbReference>
<comment type="similarity">
    <text evidence="3">Belongs to the methyl-accepting chemotaxis (MCP) protein family.</text>
</comment>
<keyword evidence="5" id="KW-0175">Coiled coil</keyword>
<dbReference type="FunFam" id="1.10.287.950:FF:000001">
    <property type="entry name" value="Methyl-accepting chemotaxis sensory transducer"/>
    <property type="match status" value="1"/>
</dbReference>
<dbReference type="EMBL" id="SLXH01000004">
    <property type="protein sequence ID" value="TCP19632.1"/>
    <property type="molecule type" value="Genomic_DNA"/>
</dbReference>
<dbReference type="CDD" id="cd06225">
    <property type="entry name" value="HAMP"/>
    <property type="match status" value="1"/>
</dbReference>
<feature type="region of interest" description="Disordered" evidence="6">
    <location>
        <begin position="537"/>
        <end position="594"/>
    </location>
</feature>
<comment type="subcellular location">
    <subcellularLocation>
        <location evidence="1">Membrane</location>
    </subcellularLocation>
</comment>
<dbReference type="Pfam" id="PF00672">
    <property type="entry name" value="HAMP"/>
    <property type="match status" value="1"/>
</dbReference>
<keyword evidence="4" id="KW-0807">Transducer</keyword>
<dbReference type="Gene3D" id="1.10.287.950">
    <property type="entry name" value="Methyl-accepting chemotaxis protein"/>
    <property type="match status" value="1"/>
</dbReference>
<accession>A0A4R2NES9</accession>
<evidence type="ECO:0000256" key="2">
    <source>
        <dbReference type="ARBA" id="ARBA00022481"/>
    </source>
</evidence>
<dbReference type="Pfam" id="PF00015">
    <property type="entry name" value="MCPsignal"/>
    <property type="match status" value="1"/>
</dbReference>
<feature type="domain" description="HAMP" evidence="9">
    <location>
        <begin position="212"/>
        <end position="264"/>
    </location>
</feature>
<keyword evidence="7" id="KW-0812">Transmembrane</keyword>
<dbReference type="SUPFAM" id="SSF58104">
    <property type="entry name" value="Methyl-accepting chemotaxis protein (MCP) signaling domain"/>
    <property type="match status" value="1"/>
</dbReference>
<dbReference type="GO" id="GO:0004888">
    <property type="term" value="F:transmembrane signaling receptor activity"/>
    <property type="evidence" value="ECO:0007669"/>
    <property type="project" value="InterPro"/>
</dbReference>
<dbReference type="InterPro" id="IPR051310">
    <property type="entry name" value="MCP_chemotaxis"/>
</dbReference>